<feature type="region of interest" description="Disordered" evidence="1">
    <location>
        <begin position="90"/>
        <end position="112"/>
    </location>
</feature>
<protein>
    <recommendedName>
        <fullName evidence="4">Secreted protein</fullName>
    </recommendedName>
</protein>
<evidence type="ECO:0000256" key="1">
    <source>
        <dbReference type="SAM" id="MobiDB-lite"/>
    </source>
</evidence>
<keyword evidence="3" id="KW-1185">Reference proteome</keyword>
<comment type="caution">
    <text evidence="2">The sequence shown here is derived from an EMBL/GenBank/DDBJ whole genome shotgun (WGS) entry which is preliminary data.</text>
</comment>
<name>A0ABD0KPZ4_9CAEN</name>
<evidence type="ECO:0000313" key="3">
    <source>
        <dbReference type="Proteomes" id="UP001519460"/>
    </source>
</evidence>
<reference evidence="2 3" key="1">
    <citation type="journal article" date="2023" name="Sci. Data">
        <title>Genome assembly of the Korean intertidal mud-creeper Batillaria attramentaria.</title>
        <authorList>
            <person name="Patra A.K."/>
            <person name="Ho P.T."/>
            <person name="Jun S."/>
            <person name="Lee S.J."/>
            <person name="Kim Y."/>
            <person name="Won Y.J."/>
        </authorList>
    </citation>
    <scope>NUCLEOTIDE SEQUENCE [LARGE SCALE GENOMIC DNA]</scope>
    <source>
        <strain evidence="2">Wonlab-2016</strain>
    </source>
</reference>
<gene>
    <name evidence="2" type="ORF">BaRGS_00019682</name>
</gene>
<dbReference type="AlphaFoldDB" id="A0ABD0KPZ4"/>
<accession>A0ABD0KPZ4</accession>
<dbReference type="Proteomes" id="UP001519460">
    <property type="component" value="Unassembled WGS sequence"/>
</dbReference>
<evidence type="ECO:0008006" key="4">
    <source>
        <dbReference type="Google" id="ProtNLM"/>
    </source>
</evidence>
<evidence type="ECO:0000313" key="2">
    <source>
        <dbReference type="EMBL" id="KAK7489021.1"/>
    </source>
</evidence>
<sequence length="112" mass="12380">MLPAPMEKVAGPSGLAICQTQYQSRLAVMVYVFLVVTPSLVRGCRESRGDIYRPQYRHCERGNTTAVSLPARVCLWQITFIPNDHVVTVSPHQTHGGSEMDQLSAHTPTTQS</sequence>
<organism evidence="2 3">
    <name type="scientific">Batillaria attramentaria</name>
    <dbReference type="NCBI Taxonomy" id="370345"/>
    <lineage>
        <taxon>Eukaryota</taxon>
        <taxon>Metazoa</taxon>
        <taxon>Spiralia</taxon>
        <taxon>Lophotrochozoa</taxon>
        <taxon>Mollusca</taxon>
        <taxon>Gastropoda</taxon>
        <taxon>Caenogastropoda</taxon>
        <taxon>Sorbeoconcha</taxon>
        <taxon>Cerithioidea</taxon>
        <taxon>Batillariidae</taxon>
        <taxon>Batillaria</taxon>
    </lineage>
</organism>
<dbReference type="EMBL" id="JACVVK020000143">
    <property type="protein sequence ID" value="KAK7489021.1"/>
    <property type="molecule type" value="Genomic_DNA"/>
</dbReference>
<proteinExistence type="predicted"/>